<protein>
    <submittedName>
        <fullName evidence="1">Uncharacterized protein</fullName>
    </submittedName>
</protein>
<sequence length="180" mass="20153">MDKRKSKPQTLAVVDELALAKSAAWAWYQHGSGSDGRSIREIDGWRTKIEPKPSRYKLEALRNVQPPSNLPIMLSTSPRSSISLLDNYEIDRISRQLDYYIESSHAKYHDSGGGPVAEAEAVAEIVNNKVVRKKKIAKGFRLRHVPACGSSIDDVVDTRRRPEKGGVAVVEVSICRPRRF</sequence>
<dbReference type="PANTHER" id="PTHR34665">
    <property type="entry name" value="DUF3741 DOMAIN-CONTAINING PROTEIN"/>
    <property type="match status" value="1"/>
</dbReference>
<dbReference type="Proteomes" id="UP001318860">
    <property type="component" value="Unassembled WGS sequence"/>
</dbReference>
<comment type="caution">
    <text evidence="1">The sequence shown here is derived from an EMBL/GenBank/DDBJ whole genome shotgun (WGS) entry which is preliminary data.</text>
</comment>
<accession>A0ABR0UXL6</accession>
<proteinExistence type="predicted"/>
<reference evidence="1 2" key="1">
    <citation type="journal article" date="2021" name="Comput. Struct. Biotechnol. J.">
        <title>De novo genome assembly of the potent medicinal plant Rehmannia glutinosa using nanopore technology.</title>
        <authorList>
            <person name="Ma L."/>
            <person name="Dong C."/>
            <person name="Song C."/>
            <person name="Wang X."/>
            <person name="Zheng X."/>
            <person name="Niu Y."/>
            <person name="Chen S."/>
            <person name="Feng W."/>
        </authorList>
    </citation>
    <scope>NUCLEOTIDE SEQUENCE [LARGE SCALE GENOMIC DNA]</scope>
    <source>
        <strain evidence="1">DH-2019</strain>
    </source>
</reference>
<keyword evidence="2" id="KW-1185">Reference proteome</keyword>
<dbReference type="PANTHER" id="PTHR34665:SF4">
    <property type="entry name" value="DUF3741 DOMAIN-CONTAINING PROTEIN"/>
    <property type="match status" value="1"/>
</dbReference>
<organism evidence="1 2">
    <name type="scientific">Rehmannia glutinosa</name>
    <name type="common">Chinese foxglove</name>
    <dbReference type="NCBI Taxonomy" id="99300"/>
    <lineage>
        <taxon>Eukaryota</taxon>
        <taxon>Viridiplantae</taxon>
        <taxon>Streptophyta</taxon>
        <taxon>Embryophyta</taxon>
        <taxon>Tracheophyta</taxon>
        <taxon>Spermatophyta</taxon>
        <taxon>Magnoliopsida</taxon>
        <taxon>eudicotyledons</taxon>
        <taxon>Gunneridae</taxon>
        <taxon>Pentapetalae</taxon>
        <taxon>asterids</taxon>
        <taxon>lamiids</taxon>
        <taxon>Lamiales</taxon>
        <taxon>Orobanchaceae</taxon>
        <taxon>Rehmannieae</taxon>
        <taxon>Rehmannia</taxon>
    </lineage>
</organism>
<name>A0ABR0UXL6_REHGL</name>
<gene>
    <name evidence="1" type="ORF">DH2020_038809</name>
</gene>
<evidence type="ECO:0000313" key="1">
    <source>
        <dbReference type="EMBL" id="KAK6127460.1"/>
    </source>
</evidence>
<evidence type="ECO:0000313" key="2">
    <source>
        <dbReference type="Proteomes" id="UP001318860"/>
    </source>
</evidence>
<dbReference type="EMBL" id="JABTTQ020001881">
    <property type="protein sequence ID" value="KAK6127460.1"/>
    <property type="molecule type" value="Genomic_DNA"/>
</dbReference>